<keyword evidence="2" id="KW-1185">Reference proteome</keyword>
<dbReference type="EMBL" id="AP025730">
    <property type="protein sequence ID" value="BDI05806.1"/>
    <property type="molecule type" value="Genomic_DNA"/>
</dbReference>
<dbReference type="RefSeq" id="WP_251969158.1">
    <property type="nucleotide sequence ID" value="NZ_AP025730.1"/>
</dbReference>
<gene>
    <name evidence="1" type="ORF">CATMQ487_27760</name>
</gene>
<evidence type="ECO:0000313" key="2">
    <source>
        <dbReference type="Proteomes" id="UP001057498"/>
    </source>
</evidence>
<proteinExistence type="predicted"/>
<organism evidence="1 2">
    <name type="scientific">Sphaerotilus microaerophilus</name>
    <dbReference type="NCBI Taxonomy" id="2914710"/>
    <lineage>
        <taxon>Bacteria</taxon>
        <taxon>Pseudomonadati</taxon>
        <taxon>Pseudomonadota</taxon>
        <taxon>Betaproteobacteria</taxon>
        <taxon>Burkholderiales</taxon>
        <taxon>Sphaerotilaceae</taxon>
        <taxon>Sphaerotilus</taxon>
    </lineage>
</organism>
<reference evidence="1" key="1">
    <citation type="submission" date="2022-04" db="EMBL/GenBank/DDBJ databases">
        <title>Whole genome sequence of Sphaerotilus sp. FB-5.</title>
        <authorList>
            <person name="Takeda M."/>
            <person name="Narihara S."/>
            <person name="Akimoto M."/>
            <person name="Akimoto R."/>
            <person name="Nishiyashiki S."/>
            <person name="Murakami T."/>
        </authorList>
    </citation>
    <scope>NUCLEOTIDE SEQUENCE</scope>
    <source>
        <strain evidence="1">FB-5</strain>
    </source>
</reference>
<evidence type="ECO:0000313" key="1">
    <source>
        <dbReference type="EMBL" id="BDI05806.1"/>
    </source>
</evidence>
<dbReference type="Proteomes" id="UP001057498">
    <property type="component" value="Chromosome"/>
</dbReference>
<dbReference type="CDD" id="cd09736">
    <property type="entry name" value="Csy2_I-F"/>
    <property type="match status" value="1"/>
</dbReference>
<accession>A0ABN6PKT8</accession>
<dbReference type="InterPro" id="IPR013398">
    <property type="entry name" value="CRISPR-assoc_prot_Csy2"/>
</dbReference>
<dbReference type="NCBIfam" id="TIGR02565">
    <property type="entry name" value="cas_Csy2"/>
    <property type="match status" value="1"/>
</dbReference>
<protein>
    <submittedName>
        <fullName evidence="1">Type I-F CRISPR-associated protein Csy2</fullName>
    </submittedName>
</protein>
<sequence length="360" mass="39088">MSDTDLTRQPEEPSNPAWLVLPRLRVQNANAISSPMTWGFPAITAFLGLMTALERRLGRGAGITLDGVGVVCHGFEPQVSAGGYTRSFALTRNPVGHDGSTSAIVEEGRAHLELTLVFQARVASPLLDAAARSDLVHRVAEQVAGMRVAGGSVLPHLADTPGGPHRRPVPELVLTPADEEEARKAFRRIARRCLPGFALVSRHDLLEARHAELLAATPGASRLDAWLDLSRWNHRAVLHPRPDGAAPPAPEAAQPADWQQDARPGWIVPIPVGFAALAPLHEPGTVAGARDPHVPFRFVESVYSIGQWLSPHRLRAPTELFWFAERPDEQGLYLCTNDYALHLARRSNASPDVQPVSSDQ</sequence>
<dbReference type="Pfam" id="PF09614">
    <property type="entry name" value="Cas_Csy2"/>
    <property type="match status" value="1"/>
</dbReference>
<name>A0ABN6PKT8_9BURK</name>